<dbReference type="EMBL" id="CATOUU010000303">
    <property type="protein sequence ID" value="CAI9924183.1"/>
    <property type="molecule type" value="Genomic_DNA"/>
</dbReference>
<dbReference type="EMBL" id="CAXDID020001093">
    <property type="protein sequence ID" value="CAL6116815.1"/>
    <property type="molecule type" value="Genomic_DNA"/>
</dbReference>
<keyword evidence="5" id="KW-1185">Reference proteome</keyword>
<proteinExistence type="predicted"/>
<accession>A0AA86PY03</accession>
<reference evidence="2" key="1">
    <citation type="submission" date="2023-06" db="EMBL/GenBank/DDBJ databases">
        <authorList>
            <person name="Kurt Z."/>
        </authorList>
    </citation>
    <scope>NUCLEOTIDE SEQUENCE</scope>
</reference>
<sequence>MWKQNFGQNLMQYFSLFHQLEAATEAEVFEFVVNSHTQLGMWTEVGRICQESQKKVHDFFHNTWSKQFYDSYEPDLNDLYTQTTKLVGTQKPKVVVINQIVQKFVKANKDKRFHIISLRQKLNHHYDRQKGACEPLVVKNTNQTYSDAVDIASQLSDLMKDK</sequence>
<gene>
    <name evidence="1" type="ORF">HINF_LOCUS11828</name>
    <name evidence="2" type="ORF">HINF_LOCUS34978</name>
    <name evidence="3" type="ORF">HINF_LOCUS50161</name>
    <name evidence="4" type="ORF">HINF_LOCUS79205</name>
</gene>
<protein>
    <submittedName>
        <fullName evidence="2">Uncharacterized protein</fullName>
    </submittedName>
</protein>
<evidence type="ECO:0000313" key="3">
    <source>
        <dbReference type="EMBL" id="CAL6062384.1"/>
    </source>
</evidence>
<dbReference type="Proteomes" id="UP001642409">
    <property type="component" value="Unassembled WGS sequence"/>
</dbReference>
<reference evidence="3 5" key="2">
    <citation type="submission" date="2024-07" db="EMBL/GenBank/DDBJ databases">
        <authorList>
            <person name="Akdeniz Z."/>
        </authorList>
    </citation>
    <scope>NUCLEOTIDE SEQUENCE [LARGE SCALE GENOMIC DNA]</scope>
</reference>
<dbReference type="AlphaFoldDB" id="A0AA86PY03"/>
<name>A0AA86PY03_9EUKA</name>
<evidence type="ECO:0000313" key="4">
    <source>
        <dbReference type="EMBL" id="CAL6116815.1"/>
    </source>
</evidence>
<evidence type="ECO:0000313" key="2">
    <source>
        <dbReference type="EMBL" id="CAI9947333.1"/>
    </source>
</evidence>
<evidence type="ECO:0000313" key="5">
    <source>
        <dbReference type="Proteomes" id="UP001642409"/>
    </source>
</evidence>
<comment type="caution">
    <text evidence="2">The sequence shown here is derived from an EMBL/GenBank/DDBJ whole genome shotgun (WGS) entry which is preliminary data.</text>
</comment>
<dbReference type="EMBL" id="CATOUU010000775">
    <property type="protein sequence ID" value="CAI9947333.1"/>
    <property type="molecule type" value="Genomic_DNA"/>
</dbReference>
<dbReference type="EMBL" id="CAXDID020000239">
    <property type="protein sequence ID" value="CAL6062384.1"/>
    <property type="molecule type" value="Genomic_DNA"/>
</dbReference>
<organism evidence="2">
    <name type="scientific">Hexamita inflata</name>
    <dbReference type="NCBI Taxonomy" id="28002"/>
    <lineage>
        <taxon>Eukaryota</taxon>
        <taxon>Metamonada</taxon>
        <taxon>Diplomonadida</taxon>
        <taxon>Hexamitidae</taxon>
        <taxon>Hexamitinae</taxon>
        <taxon>Hexamita</taxon>
    </lineage>
</organism>
<evidence type="ECO:0000313" key="1">
    <source>
        <dbReference type="EMBL" id="CAI9924183.1"/>
    </source>
</evidence>